<sequence>MECLYYLLFSDQDMPSPFIHIGYALSFGTLIMVSTKGSFTAVHCLLLALNGFIGPDIGNFIAWCFSVTSPMIADKAMTWIHHSIGYVLIIAPLMSFLSSRLTRKILNWKYIKSFNTDPSNVNREQTNRTLVPLSMKDCYLLAVAGCLLHFQLDHIFEEDGQDNFYRWILSTGYFKKPMLPLSPFSVIYVGLSTSILFFGFAWIHLFSSSVSQATLTIRLKYTSFLFLVVFSFYFSFLIVSKVILEKKAVVGEEADLGVLVFIIGFHFLPFILCLISTSD</sequence>
<evidence type="ECO:0000313" key="4">
    <source>
        <dbReference type="EMBL" id="CAF4475511.1"/>
    </source>
</evidence>
<dbReference type="OrthoDB" id="2133268at2759"/>
<dbReference type="EMBL" id="CAJNOV010018392">
    <property type="protein sequence ID" value="CAF1619321.1"/>
    <property type="molecule type" value="Genomic_DNA"/>
</dbReference>
<dbReference type="EMBL" id="CAJNOW010014534">
    <property type="protein sequence ID" value="CAF1633286.1"/>
    <property type="molecule type" value="Genomic_DNA"/>
</dbReference>
<feature type="transmembrane region" description="Helical" evidence="1">
    <location>
        <begin position="14"/>
        <end position="33"/>
    </location>
</feature>
<keyword evidence="1" id="KW-0812">Transmembrane</keyword>
<reference evidence="2" key="1">
    <citation type="submission" date="2021-02" db="EMBL/GenBank/DDBJ databases">
        <authorList>
            <person name="Nowell W R."/>
        </authorList>
    </citation>
    <scope>NUCLEOTIDE SEQUENCE</scope>
</reference>
<organism evidence="2 5">
    <name type="scientific">Rotaria magnacalcarata</name>
    <dbReference type="NCBI Taxonomy" id="392030"/>
    <lineage>
        <taxon>Eukaryota</taxon>
        <taxon>Metazoa</taxon>
        <taxon>Spiralia</taxon>
        <taxon>Gnathifera</taxon>
        <taxon>Rotifera</taxon>
        <taxon>Eurotatoria</taxon>
        <taxon>Bdelloidea</taxon>
        <taxon>Philodinida</taxon>
        <taxon>Philodinidae</taxon>
        <taxon>Rotaria</taxon>
    </lineage>
</organism>
<dbReference type="Proteomes" id="UP000663834">
    <property type="component" value="Unassembled WGS sequence"/>
</dbReference>
<keyword evidence="1" id="KW-0472">Membrane</keyword>
<dbReference type="PANTHER" id="PTHR38543">
    <property type="entry name" value="OS04G0465800 PROTEIN"/>
    <property type="match status" value="1"/>
</dbReference>
<protein>
    <submittedName>
        <fullName evidence="2">Uncharacterized protein</fullName>
    </submittedName>
</protein>
<keyword evidence="1" id="KW-1133">Transmembrane helix</keyword>
<gene>
    <name evidence="4" type="ORF">BYL167_LOCUS34869</name>
    <name evidence="2" type="ORF">CJN711_LOCUS37663</name>
    <name evidence="3" type="ORF">KQP761_LOCUS26601</name>
</gene>
<evidence type="ECO:0000313" key="2">
    <source>
        <dbReference type="EMBL" id="CAF1619321.1"/>
    </source>
</evidence>
<proteinExistence type="predicted"/>
<evidence type="ECO:0000313" key="3">
    <source>
        <dbReference type="EMBL" id="CAF1633286.1"/>
    </source>
</evidence>
<accession>A0A816CBP4</accession>
<evidence type="ECO:0000256" key="1">
    <source>
        <dbReference type="SAM" id="Phobius"/>
    </source>
</evidence>
<dbReference type="PANTHER" id="PTHR38543:SF1">
    <property type="entry name" value="OS04G0465800 PROTEIN"/>
    <property type="match status" value="1"/>
</dbReference>
<feature type="transmembrane region" description="Helical" evidence="1">
    <location>
        <begin position="79"/>
        <end position="97"/>
    </location>
</feature>
<evidence type="ECO:0000313" key="5">
    <source>
        <dbReference type="Proteomes" id="UP000663855"/>
    </source>
</evidence>
<feature type="transmembrane region" description="Helical" evidence="1">
    <location>
        <begin position="45"/>
        <end position="73"/>
    </location>
</feature>
<feature type="transmembrane region" description="Helical" evidence="1">
    <location>
        <begin position="223"/>
        <end position="244"/>
    </location>
</feature>
<comment type="caution">
    <text evidence="2">The sequence shown here is derived from an EMBL/GenBank/DDBJ whole genome shotgun (WGS) entry which is preliminary data.</text>
</comment>
<dbReference type="AlphaFoldDB" id="A0A816CBP4"/>
<feature type="transmembrane region" description="Helical" evidence="1">
    <location>
        <begin position="256"/>
        <end position="277"/>
    </location>
</feature>
<name>A0A816CBP4_9BILA</name>
<dbReference type="EMBL" id="CAJOBH010071809">
    <property type="protein sequence ID" value="CAF4475511.1"/>
    <property type="molecule type" value="Genomic_DNA"/>
</dbReference>
<feature type="transmembrane region" description="Helical" evidence="1">
    <location>
        <begin position="184"/>
        <end position="203"/>
    </location>
</feature>
<dbReference type="Proteomes" id="UP000681967">
    <property type="component" value="Unassembled WGS sequence"/>
</dbReference>
<dbReference type="Proteomes" id="UP000663855">
    <property type="component" value="Unassembled WGS sequence"/>
</dbReference>